<evidence type="ECO:0000256" key="24">
    <source>
        <dbReference type="ARBA" id="ARBA00076380"/>
    </source>
</evidence>
<feature type="domain" description="C2 tensin-type" evidence="29">
    <location>
        <begin position="553"/>
        <end position="691"/>
    </location>
</feature>
<evidence type="ECO:0000259" key="26">
    <source>
        <dbReference type="PROSITE" id="PS50011"/>
    </source>
</evidence>
<feature type="compositionally biased region" description="Low complexity" evidence="25">
    <location>
        <begin position="746"/>
        <end position="759"/>
    </location>
</feature>
<feature type="compositionally biased region" description="Low complexity" evidence="25">
    <location>
        <begin position="1114"/>
        <end position="1124"/>
    </location>
</feature>
<keyword evidence="8" id="KW-0963">Cytoplasm</keyword>
<evidence type="ECO:0000256" key="4">
    <source>
        <dbReference type="ARBA" id="ARBA00004601"/>
    </source>
</evidence>
<keyword evidence="10" id="KW-0597">Phosphoprotein</keyword>
<dbReference type="EnsemblMetazoa" id="CapteT20343">
    <property type="protein sequence ID" value="CapteP20343"/>
    <property type="gene ID" value="CapteG20343"/>
</dbReference>
<evidence type="ECO:0000256" key="19">
    <source>
        <dbReference type="ARBA" id="ARBA00023329"/>
    </source>
</evidence>
<feature type="domain" description="J" evidence="27">
    <location>
        <begin position="1218"/>
        <end position="1283"/>
    </location>
</feature>
<dbReference type="SUPFAM" id="SSF52799">
    <property type="entry name" value="(Phosphotyrosine protein) phosphatases II"/>
    <property type="match status" value="1"/>
</dbReference>
<reference evidence="30 32" key="2">
    <citation type="journal article" date="2013" name="Nature">
        <title>Insights into bilaterian evolution from three spiralian genomes.</title>
        <authorList>
            <person name="Simakov O."/>
            <person name="Marletaz F."/>
            <person name="Cho S.J."/>
            <person name="Edsinger-Gonzales E."/>
            <person name="Havlak P."/>
            <person name="Hellsten U."/>
            <person name="Kuo D.H."/>
            <person name="Larsson T."/>
            <person name="Lv J."/>
            <person name="Arendt D."/>
            <person name="Savage R."/>
            <person name="Osoegawa K."/>
            <person name="de Jong P."/>
            <person name="Grimwood J."/>
            <person name="Chapman J.A."/>
            <person name="Shapiro H."/>
            <person name="Aerts A."/>
            <person name="Otillar R.P."/>
            <person name="Terry A.Y."/>
            <person name="Boore J.L."/>
            <person name="Grigoriev I.V."/>
            <person name="Lindberg D.R."/>
            <person name="Seaver E.C."/>
            <person name="Weisblat D.A."/>
            <person name="Putnam N.H."/>
            <person name="Rokhsar D.S."/>
        </authorList>
    </citation>
    <scope>NUCLEOTIDE SEQUENCE</scope>
    <source>
        <strain evidence="30 32">I ESC-2004</strain>
    </source>
</reference>
<evidence type="ECO:0000256" key="1">
    <source>
        <dbReference type="ARBA" id="ARBA00004132"/>
    </source>
</evidence>
<keyword evidence="16" id="KW-0007">Acetylation</keyword>
<dbReference type="OrthoDB" id="1717591at2759"/>
<dbReference type="FunFam" id="1.10.287.110:FF:000002">
    <property type="entry name" value="putative tyrosine-protein phosphatase auxilin isoform X2"/>
    <property type="match status" value="1"/>
</dbReference>
<keyword evidence="14" id="KW-0067">ATP-binding</keyword>
<dbReference type="InterPro" id="IPR014020">
    <property type="entry name" value="Tensin_C2-dom"/>
</dbReference>
<evidence type="ECO:0000256" key="6">
    <source>
        <dbReference type="ARBA" id="ARBA00012513"/>
    </source>
</evidence>
<feature type="compositionally biased region" description="Polar residues" evidence="25">
    <location>
        <begin position="789"/>
        <end position="807"/>
    </location>
</feature>
<evidence type="ECO:0000256" key="10">
    <source>
        <dbReference type="ARBA" id="ARBA00022553"/>
    </source>
</evidence>
<evidence type="ECO:0000313" key="31">
    <source>
        <dbReference type="EnsemblMetazoa" id="CapteP20343"/>
    </source>
</evidence>
<dbReference type="Gene3D" id="1.10.510.10">
    <property type="entry name" value="Transferase(Phosphotransferase) domain 1"/>
    <property type="match status" value="1"/>
</dbReference>
<comment type="similarity">
    <text evidence="5">Belongs to the protein kinase superfamily. AGC Ser/Thr protein kinase family. PKC subfamily.</text>
</comment>
<evidence type="ECO:0000256" key="7">
    <source>
        <dbReference type="ARBA" id="ARBA00022481"/>
    </source>
</evidence>
<feature type="compositionally biased region" description="Low complexity" evidence="25">
    <location>
        <begin position="328"/>
        <end position="342"/>
    </location>
</feature>
<feature type="compositionally biased region" description="Pro residues" evidence="25">
    <location>
        <begin position="945"/>
        <end position="955"/>
    </location>
</feature>
<feature type="region of interest" description="Disordered" evidence="25">
    <location>
        <begin position="935"/>
        <end position="1012"/>
    </location>
</feature>
<dbReference type="Gene3D" id="2.60.40.1110">
    <property type="match status" value="1"/>
</dbReference>
<dbReference type="FunFam" id="1.10.510.10:FF:000228">
    <property type="entry name" value="cyclin-G-associated kinase isoform X1"/>
    <property type="match status" value="1"/>
</dbReference>
<dbReference type="GO" id="GO:0005794">
    <property type="term" value="C:Golgi apparatus"/>
    <property type="evidence" value="ECO:0007669"/>
    <property type="project" value="UniProtKB-SubCell"/>
</dbReference>
<dbReference type="GO" id="GO:0048471">
    <property type="term" value="C:perinuclear region of cytoplasm"/>
    <property type="evidence" value="ECO:0007669"/>
    <property type="project" value="UniProtKB-SubCell"/>
</dbReference>
<dbReference type="GO" id="GO:2000369">
    <property type="term" value="P:regulation of clathrin-dependent endocytosis"/>
    <property type="evidence" value="ECO:0007669"/>
    <property type="project" value="TreeGrafter"/>
</dbReference>
<dbReference type="GO" id="GO:0030136">
    <property type="term" value="C:clathrin-coated vesicle"/>
    <property type="evidence" value="ECO:0007669"/>
    <property type="project" value="UniProtKB-SubCell"/>
</dbReference>
<dbReference type="SUPFAM" id="SSF56112">
    <property type="entry name" value="Protein kinase-like (PK-like)"/>
    <property type="match status" value="1"/>
</dbReference>
<dbReference type="InterPro" id="IPR011009">
    <property type="entry name" value="Kinase-like_dom_sf"/>
</dbReference>
<dbReference type="SUPFAM" id="SSF49562">
    <property type="entry name" value="C2 domain (Calcium/lipid-binding domain, CaLB)"/>
    <property type="match status" value="1"/>
</dbReference>
<evidence type="ECO:0000256" key="23">
    <source>
        <dbReference type="ARBA" id="ARBA00068393"/>
    </source>
</evidence>
<evidence type="ECO:0000256" key="20">
    <source>
        <dbReference type="ARBA" id="ARBA00047899"/>
    </source>
</evidence>
<dbReference type="PROSITE" id="PS51181">
    <property type="entry name" value="PPASE_TENSIN"/>
    <property type="match status" value="1"/>
</dbReference>
<dbReference type="FunFam" id="2.60.40.1110:FF:000001">
    <property type="entry name" value="cyclin-G-associated kinase isoform X2"/>
    <property type="match status" value="1"/>
</dbReference>
<evidence type="ECO:0000259" key="27">
    <source>
        <dbReference type="PROSITE" id="PS50076"/>
    </source>
</evidence>
<feature type="compositionally biased region" description="Polar residues" evidence="25">
    <location>
        <begin position="968"/>
        <end position="1002"/>
    </location>
</feature>
<keyword evidence="7" id="KW-0488">Methylation</keyword>
<keyword evidence="18" id="KW-0131">Cell cycle</keyword>
<dbReference type="SMART" id="SM01326">
    <property type="entry name" value="PTEN_C2"/>
    <property type="match status" value="1"/>
</dbReference>
<evidence type="ECO:0000256" key="14">
    <source>
        <dbReference type="ARBA" id="ARBA00022840"/>
    </source>
</evidence>
<feature type="region of interest" description="Disordered" evidence="25">
    <location>
        <begin position="888"/>
        <end position="922"/>
    </location>
</feature>
<organism evidence="30">
    <name type="scientific">Capitella teleta</name>
    <name type="common">Polychaete worm</name>
    <dbReference type="NCBI Taxonomy" id="283909"/>
    <lineage>
        <taxon>Eukaryota</taxon>
        <taxon>Metazoa</taxon>
        <taxon>Spiralia</taxon>
        <taxon>Lophotrochozoa</taxon>
        <taxon>Annelida</taxon>
        <taxon>Polychaeta</taxon>
        <taxon>Sedentaria</taxon>
        <taxon>Scolecida</taxon>
        <taxon>Capitellidae</taxon>
        <taxon>Capitella</taxon>
    </lineage>
</organism>
<dbReference type="HOGENOM" id="CLU_007537_0_0_1"/>
<dbReference type="SMART" id="SM00220">
    <property type="entry name" value="S_TKc"/>
    <property type="match status" value="1"/>
</dbReference>
<keyword evidence="15" id="KW-0965">Cell junction</keyword>
<dbReference type="EMBL" id="KB299377">
    <property type="protein sequence ID" value="ELU08049.1"/>
    <property type="molecule type" value="Genomic_DNA"/>
</dbReference>
<dbReference type="FunFam" id="3.90.190.10:FF:000008">
    <property type="entry name" value="putative tyrosine-protein phosphatase auxilin isoform X2"/>
    <property type="match status" value="1"/>
</dbReference>
<dbReference type="PROSITE" id="PS50011">
    <property type="entry name" value="PROTEIN_KINASE_DOM"/>
    <property type="match status" value="1"/>
</dbReference>
<keyword evidence="9" id="KW-0723">Serine/threonine-protein kinase</keyword>
<evidence type="ECO:0000256" key="9">
    <source>
        <dbReference type="ARBA" id="ARBA00022527"/>
    </source>
</evidence>
<dbReference type="GO" id="GO:0005925">
    <property type="term" value="C:focal adhesion"/>
    <property type="evidence" value="ECO:0007669"/>
    <property type="project" value="UniProtKB-SubCell"/>
</dbReference>
<evidence type="ECO:0000256" key="13">
    <source>
        <dbReference type="ARBA" id="ARBA00022777"/>
    </source>
</evidence>
<dbReference type="PANTHER" id="PTHR22967">
    <property type="entry name" value="SERINE/THREONINE PROTEIN KINASE"/>
    <property type="match status" value="1"/>
</dbReference>
<dbReference type="InterPro" id="IPR029021">
    <property type="entry name" value="Prot-tyrosine_phosphatase-like"/>
</dbReference>
<dbReference type="CDD" id="cd06257">
    <property type="entry name" value="DnaJ"/>
    <property type="match status" value="1"/>
</dbReference>
<dbReference type="InterPro" id="IPR008271">
    <property type="entry name" value="Ser/Thr_kinase_AS"/>
</dbReference>
<comment type="catalytic activity">
    <reaction evidence="21">
        <text>L-seryl-[protein] + ATP = O-phospho-L-seryl-[protein] + ADP + H(+)</text>
        <dbReference type="Rhea" id="RHEA:17989"/>
        <dbReference type="Rhea" id="RHEA-COMP:9863"/>
        <dbReference type="Rhea" id="RHEA-COMP:11604"/>
        <dbReference type="ChEBI" id="CHEBI:15378"/>
        <dbReference type="ChEBI" id="CHEBI:29999"/>
        <dbReference type="ChEBI" id="CHEBI:30616"/>
        <dbReference type="ChEBI" id="CHEBI:83421"/>
        <dbReference type="ChEBI" id="CHEBI:456216"/>
        <dbReference type="EC" id="2.7.11.1"/>
    </reaction>
</comment>
<dbReference type="InterPro" id="IPR000719">
    <property type="entry name" value="Prot_kinase_dom"/>
</dbReference>
<dbReference type="FunCoup" id="R7UNG7">
    <property type="interactions" value="1060"/>
</dbReference>
<dbReference type="EC" id="2.7.11.1" evidence="6"/>
<dbReference type="InterPro" id="IPR001623">
    <property type="entry name" value="DnaJ_domain"/>
</dbReference>
<feature type="domain" description="Phosphatase tensin-type" evidence="28">
    <location>
        <begin position="380"/>
        <end position="547"/>
    </location>
</feature>
<gene>
    <name evidence="30" type="ORF">CAPTEDRAFT_20343</name>
</gene>
<evidence type="ECO:0000256" key="2">
    <source>
        <dbReference type="ARBA" id="ARBA00004246"/>
    </source>
</evidence>
<keyword evidence="13" id="KW-0418">Kinase</keyword>
<keyword evidence="19" id="KW-0968">Cytoplasmic vesicle</keyword>
<dbReference type="STRING" id="283909.R7UNG7"/>
<dbReference type="InterPro" id="IPR036869">
    <property type="entry name" value="J_dom_sf"/>
</dbReference>
<feature type="domain" description="Protein kinase" evidence="26">
    <location>
        <begin position="35"/>
        <end position="309"/>
    </location>
</feature>
<evidence type="ECO:0000313" key="32">
    <source>
        <dbReference type="Proteomes" id="UP000014760"/>
    </source>
</evidence>
<dbReference type="Pfam" id="PF00069">
    <property type="entry name" value="Pkinase"/>
    <property type="match status" value="1"/>
</dbReference>
<protein>
    <recommendedName>
        <fullName evidence="23">Cyclin-G-associated kinase</fullName>
        <ecNumber evidence="6">2.7.11.1</ecNumber>
    </recommendedName>
    <alternativeName>
        <fullName evidence="24">DnaJ homolog subfamily C member 26</fullName>
    </alternativeName>
</protein>
<reference evidence="32" key="1">
    <citation type="submission" date="2012-12" db="EMBL/GenBank/DDBJ databases">
        <authorList>
            <person name="Hellsten U."/>
            <person name="Grimwood J."/>
            <person name="Chapman J.A."/>
            <person name="Shapiro H."/>
            <person name="Aerts A."/>
            <person name="Otillar R.P."/>
            <person name="Terry A.Y."/>
            <person name="Boore J.L."/>
            <person name="Simakov O."/>
            <person name="Marletaz F."/>
            <person name="Cho S.-J."/>
            <person name="Edsinger-Gonzales E."/>
            <person name="Havlak P."/>
            <person name="Kuo D.-H."/>
            <person name="Larsson T."/>
            <person name="Lv J."/>
            <person name="Arendt D."/>
            <person name="Savage R."/>
            <person name="Osoegawa K."/>
            <person name="de Jong P."/>
            <person name="Lindberg D.R."/>
            <person name="Seaver E.C."/>
            <person name="Weisblat D.A."/>
            <person name="Putnam N.H."/>
            <person name="Grigoriev I.V."/>
            <person name="Rokhsar D.S."/>
        </authorList>
    </citation>
    <scope>NUCLEOTIDE SEQUENCE</scope>
    <source>
        <strain evidence="32">I ESC-2004</strain>
    </source>
</reference>
<dbReference type="Gene3D" id="1.10.287.110">
    <property type="entry name" value="DnaJ domain"/>
    <property type="match status" value="1"/>
</dbReference>
<dbReference type="PROSITE" id="PS00108">
    <property type="entry name" value="PROTEIN_KINASE_ST"/>
    <property type="match status" value="1"/>
</dbReference>
<evidence type="ECO:0000256" key="17">
    <source>
        <dbReference type="ARBA" id="ARBA00023034"/>
    </source>
</evidence>
<dbReference type="PROSITE" id="PS50076">
    <property type="entry name" value="DNAJ_2"/>
    <property type="match status" value="1"/>
</dbReference>
<evidence type="ECO:0000256" key="16">
    <source>
        <dbReference type="ARBA" id="ARBA00022990"/>
    </source>
</evidence>
<evidence type="ECO:0000256" key="25">
    <source>
        <dbReference type="SAM" id="MobiDB-lite"/>
    </source>
</evidence>
<feature type="compositionally biased region" description="Low complexity" evidence="25">
    <location>
        <begin position="935"/>
        <end position="944"/>
    </location>
</feature>
<evidence type="ECO:0000256" key="18">
    <source>
        <dbReference type="ARBA" id="ARBA00023306"/>
    </source>
</evidence>
<dbReference type="GO" id="GO:0045747">
    <property type="term" value="P:positive regulation of Notch signaling pathway"/>
    <property type="evidence" value="ECO:0007669"/>
    <property type="project" value="TreeGrafter"/>
</dbReference>
<evidence type="ECO:0000256" key="21">
    <source>
        <dbReference type="ARBA" id="ARBA00048679"/>
    </source>
</evidence>
<evidence type="ECO:0000256" key="22">
    <source>
        <dbReference type="ARBA" id="ARBA00054326"/>
    </source>
</evidence>
<dbReference type="Gene3D" id="3.90.190.10">
    <property type="entry name" value="Protein tyrosine phosphatase superfamily"/>
    <property type="match status" value="1"/>
</dbReference>
<keyword evidence="32" id="KW-1185">Reference proteome</keyword>
<dbReference type="PANTHER" id="PTHR22967:SF105">
    <property type="entry name" value="CYCLIN-G-ASSOCIATED KINASE"/>
    <property type="match status" value="1"/>
</dbReference>
<dbReference type="Proteomes" id="UP000014760">
    <property type="component" value="Unassembled WGS sequence"/>
</dbReference>
<dbReference type="EMBL" id="AMQN01006857">
    <property type="status" value="NOT_ANNOTATED_CDS"/>
    <property type="molecule type" value="Genomic_DNA"/>
</dbReference>
<feature type="compositionally biased region" description="Pro residues" evidence="25">
    <location>
        <begin position="1104"/>
        <end position="1113"/>
    </location>
</feature>
<proteinExistence type="inferred from homology"/>
<feature type="region of interest" description="Disordered" evidence="25">
    <location>
        <begin position="1104"/>
        <end position="1139"/>
    </location>
</feature>
<accession>R7UNG7</accession>
<evidence type="ECO:0000256" key="3">
    <source>
        <dbReference type="ARBA" id="ARBA00004556"/>
    </source>
</evidence>
<dbReference type="PROSITE" id="PS51182">
    <property type="entry name" value="C2_TENSIN"/>
    <property type="match status" value="1"/>
</dbReference>
<evidence type="ECO:0000256" key="8">
    <source>
        <dbReference type="ARBA" id="ARBA00022490"/>
    </source>
</evidence>
<comment type="function">
    <text evidence="22">Associates with cyclin G and CDK5. Seems to act as an auxilin homolog that is involved in the uncoating of clathrin-coated vesicles by Hsc70 in non-neuronal cells. Expression oscillates slightly during the cell cycle, peaking at G1. May play a role in clathrin-mediated endocytosis and intracellular trafficking, and in the dynamics of clathrin assembly/disassembly.</text>
</comment>
<dbReference type="InterPro" id="IPR029023">
    <property type="entry name" value="Tensin_phosphatase"/>
</dbReference>
<dbReference type="Pfam" id="PF10409">
    <property type="entry name" value="PTEN_C2"/>
    <property type="match status" value="1"/>
</dbReference>
<keyword evidence="17" id="KW-0333">Golgi apparatus</keyword>
<feature type="region of interest" description="Disordered" evidence="25">
    <location>
        <begin position="732"/>
        <end position="822"/>
    </location>
</feature>
<feature type="compositionally biased region" description="Low complexity" evidence="25">
    <location>
        <begin position="1003"/>
        <end position="1012"/>
    </location>
</feature>
<evidence type="ECO:0000256" key="11">
    <source>
        <dbReference type="ARBA" id="ARBA00022679"/>
    </source>
</evidence>
<evidence type="ECO:0000256" key="15">
    <source>
        <dbReference type="ARBA" id="ARBA00022949"/>
    </source>
</evidence>
<keyword evidence="12" id="KW-0547">Nucleotide-binding</keyword>
<comment type="catalytic activity">
    <reaction evidence="20">
        <text>L-threonyl-[protein] + ATP = O-phospho-L-threonyl-[protein] + ADP + H(+)</text>
        <dbReference type="Rhea" id="RHEA:46608"/>
        <dbReference type="Rhea" id="RHEA-COMP:11060"/>
        <dbReference type="Rhea" id="RHEA-COMP:11605"/>
        <dbReference type="ChEBI" id="CHEBI:15378"/>
        <dbReference type="ChEBI" id="CHEBI:30013"/>
        <dbReference type="ChEBI" id="CHEBI:30616"/>
        <dbReference type="ChEBI" id="CHEBI:61977"/>
        <dbReference type="ChEBI" id="CHEBI:456216"/>
        <dbReference type="EC" id="2.7.11.1"/>
    </reaction>
</comment>
<evidence type="ECO:0000256" key="12">
    <source>
        <dbReference type="ARBA" id="ARBA00022741"/>
    </source>
</evidence>
<evidence type="ECO:0000259" key="28">
    <source>
        <dbReference type="PROSITE" id="PS51181"/>
    </source>
</evidence>
<evidence type="ECO:0000313" key="30">
    <source>
        <dbReference type="EMBL" id="ELU08049.1"/>
    </source>
</evidence>
<dbReference type="GO" id="GO:0005524">
    <property type="term" value="F:ATP binding"/>
    <property type="evidence" value="ECO:0007669"/>
    <property type="project" value="UniProtKB-KW"/>
</dbReference>
<reference evidence="31" key="3">
    <citation type="submission" date="2015-06" db="UniProtKB">
        <authorList>
            <consortium name="EnsemblMetazoa"/>
        </authorList>
    </citation>
    <scope>IDENTIFICATION</scope>
</reference>
<evidence type="ECO:0000256" key="5">
    <source>
        <dbReference type="ARBA" id="ARBA00005490"/>
    </source>
</evidence>
<keyword evidence="11" id="KW-0808">Transferase</keyword>
<comment type="subcellular location">
    <subcellularLocation>
        <location evidence="2">Cell junction</location>
        <location evidence="2">Focal adhesion</location>
    </subcellularLocation>
    <subcellularLocation>
        <location evidence="3">Cytoplasm</location>
        <location evidence="3">Perinuclear region</location>
    </subcellularLocation>
    <subcellularLocation>
        <location evidence="1">Cytoplasmic vesicle</location>
        <location evidence="1">Clathrin-coated vesicle</location>
    </subcellularLocation>
    <subcellularLocation>
        <location evidence="4">Golgi apparatus</location>
        <location evidence="4">trans-Golgi network</location>
    </subcellularLocation>
</comment>
<evidence type="ECO:0000259" key="29">
    <source>
        <dbReference type="PROSITE" id="PS51182"/>
    </source>
</evidence>
<dbReference type="GO" id="GO:0004674">
    <property type="term" value="F:protein serine/threonine kinase activity"/>
    <property type="evidence" value="ECO:0007669"/>
    <property type="project" value="UniProtKB-KW"/>
</dbReference>
<dbReference type="SUPFAM" id="SSF46565">
    <property type="entry name" value="Chaperone J-domain"/>
    <property type="match status" value="1"/>
</dbReference>
<feature type="region of interest" description="Disordered" evidence="25">
    <location>
        <begin position="324"/>
        <end position="348"/>
    </location>
</feature>
<dbReference type="InterPro" id="IPR035892">
    <property type="entry name" value="C2_domain_sf"/>
</dbReference>
<name>R7UNG7_CAPTE</name>
<sequence length="1283" mass="141206">MADFFNKALGYFGTGGPSQDNDFVGQYVELGDQKLRVRRVIAEGGFAFVFVAQDQQDGKEYALKRLLASDEDTSKAVIQEIAFLKKLSGHPNVIQFVSAASISKSESDHGQAEFLILTELCTGGEVVDVVRNKPLTCNQVLQVFYQTCKAVQHMHKQKPPIIHRDLKVENLLISTRNFIKLCDFGSATTKAYVPDHTWSAVQRSITEDEIAKNTTPMYRAPEMLDLYQNYPINELCDIWALGCVLYLLCFNEHPFEDSAKLRIINANYCIPPTDTEFTVFHDLISMMLKVCPLERPNINDVVEQLQEIAVARGINPKAALDINTNHVSQPSSSEPEELSSASTQRSPGGSMGGLFGALKGGAQGLMRNVKDASSKVMETVSASMNKGDLDFSYLTTRLAVMSFPAEGMESAIRNHIDDVKAFLDGRHNNSYAVYNLSQRSYRAIKFQNRVSECGFPAKKAPPLTTLYSVCKNMHLWLRQNQKNICVVHCMDGKSSSATVVGAFMCYCRLFEDINAAMHMFTARRAPPGISPSQRRYIEYVSEMTADEPKVPHNRALMLVALNLSPVPLFNRMKSGCRPFVEVYIGEDRVLSTSQEYDRMRAYESREGKASIPLNTSVSGDITIIVYHARSTFGGKVQGKITSMKMFQMQFHSGFVDQDCKSVKFTRFELDQMDTADKYPGEFMVSLDVIVSPKERPRQGAPLPWNDKTTKAISPRILFSTRDELQMVTSDFGVSDRAKRKLSKQGSHTSSDFSHDTTPTESPAHASLDKPKVPPPRPSPPAQHKKSAEPATTNFFETLDWETSTNDPSESKSPDEATQPIMQGSDKCTCHLSHHPRHSARIGQKQTPVNTTAFVLAMKASDMGLRRCLTLAAGMNLLDMGGPEPSNFDLLSGVTSNSDSKPTKKSDDFMGSGSFDPFSSATGPSATAATFDAFQTASPAQASPSPSAPQPPPPTATGPQANLGFDPFTSANSQASDFNAFPSSASGNQTDLMGNWSAQNLPKTGSSSSLNTSNLLNAGTNNMPRNGSSIELGGNRASAKPKDPFADFGGGDKEPCGWRHQSHRRSRRRCSLVAKSKASRQLQYVSCTCSSWFNTRFVCADNWSQPPPAKPAAQPPQQASQGASSVIGGRSDRGLHKPAFGGVGPKVSVNAFEDLLGGHQFVASSAKNEPKTIKDMRKELDLQDMDPEKMAVRDWIEGKEHNIRALLCSLHTVLWEGEAKWKECGMHQLVSADQVKKMYRRAVLSVHPDKLSGHPQENLARLIFIELSEAWSEFEEGGMKSLYS</sequence>
<dbReference type="OMA" id="HYKNTNL"/>
<dbReference type="GO" id="GO:0035612">
    <property type="term" value="F:AP-2 adaptor complex binding"/>
    <property type="evidence" value="ECO:0007669"/>
    <property type="project" value="TreeGrafter"/>
</dbReference>